<dbReference type="EMBL" id="BAEP01000049">
    <property type="protein sequence ID" value="GAC24685.1"/>
    <property type="molecule type" value="Genomic_DNA"/>
</dbReference>
<reference evidence="2 3" key="1">
    <citation type="journal article" date="2017" name="Antonie Van Leeuwenhoek">
        <title>Rhizobium rhizosphaerae sp. nov., a novel species isolated from rice rhizosphere.</title>
        <authorList>
            <person name="Zhao J.J."/>
            <person name="Zhang J."/>
            <person name="Zhang R.J."/>
            <person name="Zhang C.W."/>
            <person name="Yin H.Q."/>
            <person name="Zhang X.X."/>
        </authorList>
    </citation>
    <scope>NUCLEOTIDE SEQUENCE [LARGE SCALE GENOMIC DNA]</scope>
    <source>
        <strain evidence="2 3">KMM 241</strain>
    </source>
</reference>
<keyword evidence="1" id="KW-0812">Transmembrane</keyword>
<dbReference type="Proteomes" id="UP000006263">
    <property type="component" value="Unassembled WGS sequence"/>
</dbReference>
<accession>K6ZMU4</accession>
<keyword evidence="1" id="KW-1133">Transmembrane helix</keyword>
<evidence type="ECO:0000256" key="1">
    <source>
        <dbReference type="SAM" id="Phobius"/>
    </source>
</evidence>
<evidence type="ECO:0000313" key="3">
    <source>
        <dbReference type="Proteomes" id="UP000006263"/>
    </source>
</evidence>
<sequence length="38" mass="4415">MLTPKLAADPAQICYLILLFFITLTVNFSYLIHWFIAL</sequence>
<dbReference type="AlphaFoldDB" id="K6ZMU4"/>
<proteinExistence type="predicted"/>
<keyword evidence="1" id="KW-0472">Membrane</keyword>
<comment type="caution">
    <text evidence="2">The sequence shown here is derived from an EMBL/GenBank/DDBJ whole genome shotgun (WGS) entry which is preliminary data.</text>
</comment>
<name>K6ZMU4_9ALTE</name>
<feature type="transmembrane region" description="Helical" evidence="1">
    <location>
        <begin position="12"/>
        <end position="36"/>
    </location>
</feature>
<protein>
    <submittedName>
        <fullName evidence="2">Uncharacterized protein</fullName>
    </submittedName>
</protein>
<gene>
    <name evidence="2" type="ORF">GMES_2390</name>
</gene>
<organism evidence="2 3">
    <name type="scientific">Paraglaciecola mesophila KMM 241</name>
    <dbReference type="NCBI Taxonomy" id="1128912"/>
    <lineage>
        <taxon>Bacteria</taxon>
        <taxon>Pseudomonadati</taxon>
        <taxon>Pseudomonadota</taxon>
        <taxon>Gammaproteobacteria</taxon>
        <taxon>Alteromonadales</taxon>
        <taxon>Alteromonadaceae</taxon>
        <taxon>Paraglaciecola</taxon>
    </lineage>
</organism>
<evidence type="ECO:0000313" key="2">
    <source>
        <dbReference type="EMBL" id="GAC24685.1"/>
    </source>
</evidence>